<evidence type="ECO:0000256" key="2">
    <source>
        <dbReference type="SAM" id="Phobius"/>
    </source>
</evidence>
<reference evidence="4 5" key="1">
    <citation type="submission" date="2025-04" db="UniProtKB">
        <authorList>
            <consortium name="RefSeq"/>
        </authorList>
    </citation>
    <scope>IDENTIFICATION</scope>
</reference>
<dbReference type="RefSeq" id="XP_022088726.1">
    <property type="nucleotide sequence ID" value="XM_022233034.1"/>
</dbReference>
<keyword evidence="3" id="KW-1185">Reference proteome</keyword>
<feature type="transmembrane region" description="Helical" evidence="2">
    <location>
        <begin position="12"/>
        <end position="39"/>
    </location>
</feature>
<dbReference type="GeneID" id="110978217"/>
<keyword evidence="2" id="KW-0812">Transmembrane</keyword>
<dbReference type="InterPro" id="IPR030417">
    <property type="entry name" value="MS4A"/>
</dbReference>
<dbReference type="PANTHER" id="PTHR23320:SF165">
    <property type="entry name" value="MARVEL DOMAIN-CONTAINING PROTEIN"/>
    <property type="match status" value="1"/>
</dbReference>
<accession>A0A8B7YAJ8</accession>
<feature type="region of interest" description="Disordered" evidence="1">
    <location>
        <begin position="244"/>
        <end position="266"/>
    </location>
</feature>
<feature type="compositionally biased region" description="Polar residues" evidence="1">
    <location>
        <begin position="254"/>
        <end position="266"/>
    </location>
</feature>
<organism evidence="3 5">
    <name type="scientific">Acanthaster planci</name>
    <name type="common">Crown-of-thorns starfish</name>
    <dbReference type="NCBI Taxonomy" id="133434"/>
    <lineage>
        <taxon>Eukaryota</taxon>
        <taxon>Metazoa</taxon>
        <taxon>Echinodermata</taxon>
        <taxon>Eleutherozoa</taxon>
        <taxon>Asterozoa</taxon>
        <taxon>Asteroidea</taxon>
        <taxon>Valvatacea</taxon>
        <taxon>Valvatida</taxon>
        <taxon>Acanthasteridae</taxon>
        <taxon>Acanthaster</taxon>
    </lineage>
</organism>
<gene>
    <name evidence="4 5" type="primary">LOC110978217</name>
</gene>
<evidence type="ECO:0000313" key="5">
    <source>
        <dbReference type="RefSeq" id="XP_022088726.1"/>
    </source>
</evidence>
<keyword evidence="2" id="KW-0472">Membrane</keyword>
<dbReference type="OMA" id="CLGVFHI"/>
<feature type="transmembrane region" description="Helical" evidence="2">
    <location>
        <begin position="45"/>
        <end position="63"/>
    </location>
</feature>
<evidence type="ECO:0000313" key="3">
    <source>
        <dbReference type="Proteomes" id="UP000694845"/>
    </source>
</evidence>
<evidence type="ECO:0000256" key="1">
    <source>
        <dbReference type="SAM" id="MobiDB-lite"/>
    </source>
</evidence>
<keyword evidence="2" id="KW-1133">Transmembrane helix</keyword>
<dbReference type="RefSeq" id="XP_022088725.1">
    <property type="nucleotide sequence ID" value="XM_022233033.1"/>
</dbReference>
<proteinExistence type="predicted"/>
<dbReference type="PANTHER" id="PTHR23320">
    <property type="entry name" value="MEMBRANE-SPANNING 4-DOMAINS SUBFAMILY A MS4A -RELATED"/>
    <property type="match status" value="1"/>
</dbReference>
<dbReference type="Proteomes" id="UP000694845">
    <property type="component" value="Unplaced"/>
</dbReference>
<feature type="transmembrane region" description="Helical" evidence="2">
    <location>
        <begin position="124"/>
        <end position="143"/>
    </location>
</feature>
<dbReference type="KEGG" id="aplc:110978217"/>
<feature type="transmembrane region" description="Helical" evidence="2">
    <location>
        <begin position="70"/>
        <end position="87"/>
    </location>
</feature>
<name>A0A8B7YAJ8_ACAPL</name>
<protein>
    <submittedName>
        <fullName evidence="4 5">Uncharacterized protein LOC110978217</fullName>
    </submittedName>
</protein>
<dbReference type="OrthoDB" id="10377351at2759"/>
<sequence>MATNYNYSPGCGVCLGVFHILFGLGSCACGVAAIVLHAYVAEIAVGIWAGVVFYAITGILALASSTRNNSVITAYYVMALLSVFVSMGQMGLYVWAVINEVWTCFDSLYWQFNGSCTETQIRDLIMHAILLLLAFLEWIIAMVSCCTACTCCFNNDVAPTQTVVIHSMQQPVLQPLPTQGGPAVVMPPPQAEYVGSYSGGGVPTNIAAPPAPGYSEKPQLPPYPAAGDPLVYHNPTFDQAMPSGDISALPHPPQAQTQAHNNATYY</sequence>
<dbReference type="AlphaFoldDB" id="A0A8B7YAJ8"/>
<evidence type="ECO:0000313" key="4">
    <source>
        <dbReference type="RefSeq" id="XP_022088725.1"/>
    </source>
</evidence>